<dbReference type="Gene3D" id="3.40.720.10">
    <property type="entry name" value="Alkaline Phosphatase, subunit A"/>
    <property type="match status" value="1"/>
</dbReference>
<dbReference type="Pfam" id="PF02995">
    <property type="entry name" value="DUF229"/>
    <property type="match status" value="1"/>
</dbReference>
<sequence>MTSIFHLRRLCYIFLLLGLAYVGVLVTRTKFGPIDDVNRDARLKSVSLLMDSSAGEVWKKLAAGGQACRHPRLDVNNPAIMKFIKDTNPLVCTLKEDWVQMNGSTARITDEAREHYGYIECAFTDIFRGSDHSTHDGVITRTHTEYNLEETDFIRVNCRSEKGSTWHNVMAGIRHDQDVLDRTGWDKVPEDGLHLNVLIWGFDSLSRNMFARKLPRTHRYLRETLGAFELQGYNIVGDGTPQALIPILTGKTELELPETRKRMGDKASYVNVYPFAWKDFRANGYVTGYAEDCPSIGTFTYRLKGFDAPPTDHYMRPFYIEASKVYSKQRNYCLGSIPRHKVMMNYVHDFFKVYRDKPKFMFAFHGELSHDSYNRIGAADEDMQQWLQTLLEEGHLNSTLLIVMSDHGHRFTEIRNTQQGKQEERLPMFSLIFPQWFIRAYPDAVANLRRNIQRLTTPFDIYPTLLNVLHFDGAGHGDIKNRSISLFKEIPVERTCADAYIEPHWCACLDWQAVSISDRKVVRAAYAFVEFINKLTEEQRELCSRVKLDSVLWAAKLAPTQGLLHFQRNADFDGFVGDFSARTSLSEEMYQLKLLVNPGAALYEVSLTHNLKKDNFSINASDISRINRYAQFAYCITETHHHLRKYCFCREKGPDAH</sequence>
<dbReference type="PANTHER" id="PTHR10974:SF73">
    <property type="entry name" value="FI21235P1"/>
    <property type="match status" value="1"/>
</dbReference>
<reference evidence="1 2" key="1">
    <citation type="submission" date="2024-03" db="EMBL/GenBank/DDBJ databases">
        <title>The genome assembly and annotation of the cricket Gryllus longicercus Weissman &amp; Gray.</title>
        <authorList>
            <person name="Szrajer S."/>
            <person name="Gray D."/>
            <person name="Ylla G."/>
        </authorList>
    </citation>
    <scope>NUCLEOTIDE SEQUENCE [LARGE SCALE GENOMIC DNA]</scope>
    <source>
        <strain evidence="1">DAG 2021-001</strain>
        <tissue evidence="1">Whole body minus gut</tissue>
    </source>
</reference>
<protein>
    <submittedName>
        <fullName evidence="1">Uncharacterized protein</fullName>
    </submittedName>
</protein>
<dbReference type="InterPro" id="IPR017850">
    <property type="entry name" value="Alkaline_phosphatase_core_sf"/>
</dbReference>
<name>A0AAN9VWT6_9ORTH</name>
<dbReference type="CDD" id="cd16021">
    <property type="entry name" value="ALP_like"/>
    <property type="match status" value="1"/>
</dbReference>
<dbReference type="AlphaFoldDB" id="A0AAN9VWT6"/>
<dbReference type="PANTHER" id="PTHR10974">
    <property type="entry name" value="FI08016P-RELATED"/>
    <property type="match status" value="1"/>
</dbReference>
<organism evidence="1 2">
    <name type="scientific">Gryllus longicercus</name>
    <dbReference type="NCBI Taxonomy" id="2509291"/>
    <lineage>
        <taxon>Eukaryota</taxon>
        <taxon>Metazoa</taxon>
        <taxon>Ecdysozoa</taxon>
        <taxon>Arthropoda</taxon>
        <taxon>Hexapoda</taxon>
        <taxon>Insecta</taxon>
        <taxon>Pterygota</taxon>
        <taxon>Neoptera</taxon>
        <taxon>Polyneoptera</taxon>
        <taxon>Orthoptera</taxon>
        <taxon>Ensifera</taxon>
        <taxon>Gryllidea</taxon>
        <taxon>Grylloidea</taxon>
        <taxon>Gryllidae</taxon>
        <taxon>Gryllinae</taxon>
        <taxon>Gryllus</taxon>
    </lineage>
</organism>
<gene>
    <name evidence="1" type="ORF">R5R35_012753</name>
</gene>
<evidence type="ECO:0000313" key="2">
    <source>
        <dbReference type="Proteomes" id="UP001378592"/>
    </source>
</evidence>
<dbReference type="GO" id="GO:0005615">
    <property type="term" value="C:extracellular space"/>
    <property type="evidence" value="ECO:0007669"/>
    <property type="project" value="TreeGrafter"/>
</dbReference>
<comment type="caution">
    <text evidence="1">The sequence shown here is derived from an EMBL/GenBank/DDBJ whole genome shotgun (WGS) entry which is preliminary data.</text>
</comment>
<dbReference type="Proteomes" id="UP001378592">
    <property type="component" value="Unassembled WGS sequence"/>
</dbReference>
<dbReference type="EMBL" id="JAZDUA010000063">
    <property type="protein sequence ID" value="KAK7870206.1"/>
    <property type="molecule type" value="Genomic_DNA"/>
</dbReference>
<proteinExistence type="predicted"/>
<keyword evidence="2" id="KW-1185">Reference proteome</keyword>
<evidence type="ECO:0000313" key="1">
    <source>
        <dbReference type="EMBL" id="KAK7870206.1"/>
    </source>
</evidence>
<dbReference type="SUPFAM" id="SSF53649">
    <property type="entry name" value="Alkaline phosphatase-like"/>
    <property type="match status" value="1"/>
</dbReference>
<accession>A0AAN9VWT6</accession>
<dbReference type="InterPro" id="IPR004245">
    <property type="entry name" value="DUF229"/>
</dbReference>
<dbReference type="FunFam" id="3.40.720.10:FF:000017">
    <property type="entry name" value="Predicted protein"/>
    <property type="match status" value="1"/>
</dbReference>